<dbReference type="Gene3D" id="3.20.20.100">
    <property type="entry name" value="NADP-dependent oxidoreductase domain"/>
    <property type="match status" value="1"/>
</dbReference>
<proteinExistence type="inferred from homology"/>
<comment type="cofactor">
    <cofactor evidence="1">
        <name>FAD</name>
        <dbReference type="ChEBI" id="CHEBI:57692"/>
    </cofactor>
</comment>
<evidence type="ECO:0000313" key="8">
    <source>
        <dbReference type="EMBL" id="MFJ3044996.1"/>
    </source>
</evidence>
<keyword evidence="5" id="KW-0560">Oxidoreductase</keyword>
<dbReference type="InterPro" id="IPR036812">
    <property type="entry name" value="NAD(P)_OxRdtase_dom_sf"/>
</dbReference>
<keyword evidence="3" id="KW-0285">Flavoprotein</keyword>
<evidence type="ECO:0000256" key="4">
    <source>
        <dbReference type="ARBA" id="ARBA00022827"/>
    </source>
</evidence>
<dbReference type="InterPro" id="IPR036188">
    <property type="entry name" value="FAD/NAD-bd_sf"/>
</dbReference>
<dbReference type="RefSeq" id="WP_402698472.1">
    <property type="nucleotide sequence ID" value="NZ_JBIUZV010000002.1"/>
</dbReference>
<evidence type="ECO:0000259" key="7">
    <source>
        <dbReference type="Pfam" id="PF05199"/>
    </source>
</evidence>
<dbReference type="PANTHER" id="PTHR42784:SF1">
    <property type="entry name" value="PYRANOSE 2-OXIDASE"/>
    <property type="match status" value="1"/>
</dbReference>
<organism evidence="8 9">
    <name type="scientific">Herbaspirillum chlorophenolicum</name>
    <dbReference type="NCBI Taxonomy" id="211589"/>
    <lineage>
        <taxon>Bacteria</taxon>
        <taxon>Pseudomonadati</taxon>
        <taxon>Pseudomonadota</taxon>
        <taxon>Betaproteobacteria</taxon>
        <taxon>Burkholderiales</taxon>
        <taxon>Oxalobacteraceae</taxon>
        <taxon>Herbaspirillum</taxon>
    </lineage>
</organism>
<protein>
    <submittedName>
        <fullName evidence="8">Aldo/keto reductase</fullName>
    </submittedName>
</protein>
<dbReference type="Pfam" id="PF00248">
    <property type="entry name" value="Aldo_ket_red"/>
    <property type="match status" value="1"/>
</dbReference>
<feature type="domain" description="Glucose-methanol-choline oxidoreductase C-terminal" evidence="7">
    <location>
        <begin position="411"/>
        <end position="538"/>
    </location>
</feature>
<feature type="domain" description="NADP-dependent oxidoreductase" evidence="6">
    <location>
        <begin position="592"/>
        <end position="759"/>
    </location>
</feature>
<dbReference type="Proteomes" id="UP001617427">
    <property type="component" value="Unassembled WGS sequence"/>
</dbReference>
<evidence type="ECO:0000259" key="6">
    <source>
        <dbReference type="Pfam" id="PF00248"/>
    </source>
</evidence>
<evidence type="ECO:0000256" key="2">
    <source>
        <dbReference type="ARBA" id="ARBA00010790"/>
    </source>
</evidence>
<dbReference type="InterPro" id="IPR051473">
    <property type="entry name" value="P2Ox-like"/>
</dbReference>
<reference evidence="8 9" key="1">
    <citation type="submission" date="2024-10" db="EMBL/GenBank/DDBJ databases">
        <title>The Natural Products Discovery Center: Release of the First 8490 Sequenced Strains for Exploring Actinobacteria Biosynthetic Diversity.</title>
        <authorList>
            <person name="Kalkreuter E."/>
            <person name="Kautsar S.A."/>
            <person name="Yang D."/>
            <person name="Bader C.D."/>
            <person name="Teijaro C.N."/>
            <person name="Fluegel L."/>
            <person name="Davis C.M."/>
            <person name="Simpson J.R."/>
            <person name="Lauterbach L."/>
            <person name="Steele A.D."/>
            <person name="Gui C."/>
            <person name="Meng S."/>
            <person name="Li G."/>
            <person name="Viehrig K."/>
            <person name="Ye F."/>
            <person name="Su P."/>
            <person name="Kiefer A.F."/>
            <person name="Nichols A."/>
            <person name="Cepeda A.J."/>
            <person name="Yan W."/>
            <person name="Fan B."/>
            <person name="Jiang Y."/>
            <person name="Adhikari A."/>
            <person name="Zheng C.-J."/>
            <person name="Schuster L."/>
            <person name="Cowan T.M."/>
            <person name="Smanski M.J."/>
            <person name="Chevrette M.G."/>
            <person name="De Carvalho L.P.S."/>
            <person name="Shen B."/>
        </authorList>
    </citation>
    <scope>NUCLEOTIDE SEQUENCE [LARGE SCALE GENOMIC DNA]</scope>
    <source>
        <strain evidence="8 9">NPDC087045</strain>
    </source>
</reference>
<accession>A0ABW8EU69</accession>
<comment type="caution">
    <text evidence="8">The sequence shown here is derived from an EMBL/GenBank/DDBJ whole genome shotgun (WGS) entry which is preliminary data.</text>
</comment>
<keyword evidence="9" id="KW-1185">Reference proteome</keyword>
<comment type="similarity">
    <text evidence="2">Belongs to the GMC oxidoreductase family.</text>
</comment>
<dbReference type="Pfam" id="PF05199">
    <property type="entry name" value="GMC_oxred_C"/>
    <property type="match status" value="1"/>
</dbReference>
<dbReference type="Gene3D" id="3.50.50.60">
    <property type="entry name" value="FAD/NAD(P)-binding domain"/>
    <property type="match status" value="2"/>
</dbReference>
<evidence type="ECO:0000313" key="9">
    <source>
        <dbReference type="Proteomes" id="UP001617427"/>
    </source>
</evidence>
<dbReference type="InterPro" id="IPR007867">
    <property type="entry name" value="GMC_OxRtase_C"/>
</dbReference>
<evidence type="ECO:0000256" key="5">
    <source>
        <dbReference type="ARBA" id="ARBA00023002"/>
    </source>
</evidence>
<keyword evidence="4" id="KW-0274">FAD</keyword>
<evidence type="ECO:0000256" key="3">
    <source>
        <dbReference type="ARBA" id="ARBA00022630"/>
    </source>
</evidence>
<dbReference type="SUPFAM" id="SSF51905">
    <property type="entry name" value="FAD/NAD(P)-binding domain"/>
    <property type="match status" value="1"/>
</dbReference>
<evidence type="ECO:0000256" key="1">
    <source>
        <dbReference type="ARBA" id="ARBA00001974"/>
    </source>
</evidence>
<dbReference type="SUPFAM" id="SSF51430">
    <property type="entry name" value="NAD(P)-linked oxidoreductase"/>
    <property type="match status" value="1"/>
</dbReference>
<dbReference type="EMBL" id="JBIUZV010000002">
    <property type="protein sequence ID" value="MFJ3044996.1"/>
    <property type="molecule type" value="Genomic_DNA"/>
</dbReference>
<name>A0ABW8EU69_9BURK</name>
<gene>
    <name evidence="8" type="ORF">ACIPEN_04095</name>
</gene>
<sequence>MAILSGLTADHCYDLCIVGTGPVGLSMALEARARGARVLLLESGKSERDDTGQEHARAHITDAHRHAPMEIATQRGLGGGSWLWGGRCVPFEPIDFAPRDFVPGSEWPIALDELLPWYPAAAQFLDCSKALFRSPSDWPAMPDIELSQLERWSQQPKLAPKLGGWALATPGIDILFDATVTGLDLIPQADGGIHLRGLQVRHVDQAIEVHAGDYVLACGGLETTRLLLAEQARRTQDMPGLFGGRGGPLGGYYMGHIFGSIGSLVLTKPKSFTALDFSLDPTGTYVRRRFTLTERVQRERQLLNTSFFADNPPFYDERHCNPTLSLVFLALSVPLLGRRLLSEAIRLKHIGPPPYRYGAHVLNVLRRPWRAVADVFNILHLRYLSPTRKPGFVLRNEGGTYALNYHAEQLPNPDSRVTLTKQQDAYGRPRLHIDFRYLPADAESVLQAHEVLDQNLRAAGMGHITYHRPPEQRLDHILEQASDGFHQTGTTRMSADPRAGVVDRDGAVHGVAHLHVASSSNFPTTGEANPTFLAVAMGVRQAARLAGGAQERSAIPSFYPFPLPTSGQDNTHIPPMKKITIPGTDLAVSRFSFGTASLHHLFKQEQRLALLRAAIDAGFTHFDTSPYYGFGLAEQSLGQLSASELQGITIATKVGLYGPPGSSPQVPDILLRKVAGKFIKSLNQPVVDWSLARARASLEQSLRRLRRGHIDILYLHEPVPELIASDEWQRWLESLVLAGKIRYWGIAGEAAAIAAMLEQSPGLAQLVQVRDSLSLHQADLLQAHQRPLQFTYGYMADAATRAVPAPVKLTQALARNASGSIIVSTRKLERVPQLASLPGLAGE</sequence>
<dbReference type="PANTHER" id="PTHR42784">
    <property type="entry name" value="PYRANOSE 2-OXIDASE"/>
    <property type="match status" value="1"/>
</dbReference>
<dbReference type="InterPro" id="IPR023210">
    <property type="entry name" value="NADP_OxRdtase_dom"/>
</dbReference>